<gene>
    <name evidence="4" type="ORF">CWE10_15145</name>
</gene>
<evidence type="ECO:0000256" key="1">
    <source>
        <dbReference type="ARBA" id="ARBA00022801"/>
    </source>
</evidence>
<dbReference type="CDD" id="cd06166">
    <property type="entry name" value="Sortase_D_2"/>
    <property type="match status" value="1"/>
</dbReference>
<proteinExistence type="predicted"/>
<dbReference type="AlphaFoldDB" id="A0A953I4L5"/>
<feature type="compositionally biased region" description="Low complexity" evidence="3">
    <location>
        <begin position="87"/>
        <end position="99"/>
    </location>
</feature>
<accession>A0A953I4L5</accession>
<dbReference type="InterPro" id="IPR005754">
    <property type="entry name" value="Sortase"/>
</dbReference>
<dbReference type="GO" id="GO:0016787">
    <property type="term" value="F:hydrolase activity"/>
    <property type="evidence" value="ECO:0007669"/>
    <property type="project" value="UniProtKB-KW"/>
</dbReference>
<evidence type="ECO:0000256" key="3">
    <source>
        <dbReference type="SAM" id="MobiDB-lite"/>
    </source>
</evidence>
<dbReference type="Gene3D" id="2.40.260.10">
    <property type="entry name" value="Sortase"/>
    <property type="match status" value="1"/>
</dbReference>
<evidence type="ECO:0000313" key="5">
    <source>
        <dbReference type="Proteomes" id="UP000732377"/>
    </source>
</evidence>
<dbReference type="EMBL" id="PIUK01000190">
    <property type="protein sequence ID" value="MBY6277515.1"/>
    <property type="molecule type" value="Genomic_DNA"/>
</dbReference>
<reference evidence="4" key="1">
    <citation type="submission" date="2017-11" db="EMBL/GenBank/DDBJ databases">
        <title>Three new genomes from thermophilic consortium.</title>
        <authorList>
            <person name="Quaggio R."/>
            <person name="Amgarten D."/>
            <person name="Setubal J.C."/>
        </authorList>
    </citation>
    <scope>NUCLEOTIDE SEQUENCE</scope>
    <source>
        <strain evidence="4">ZCTH01-B2</strain>
    </source>
</reference>
<keyword evidence="1" id="KW-0378">Hydrolase</keyword>
<evidence type="ECO:0000313" key="4">
    <source>
        <dbReference type="EMBL" id="MBY6277515.1"/>
    </source>
</evidence>
<dbReference type="RefSeq" id="WP_273380763.1">
    <property type="nucleotide sequence ID" value="NZ_PIUK01000190.1"/>
</dbReference>
<evidence type="ECO:0008006" key="6">
    <source>
        <dbReference type="Google" id="ProtNLM"/>
    </source>
</evidence>
<dbReference type="InterPro" id="IPR042000">
    <property type="entry name" value="Sortase_D_2"/>
</dbReference>
<feature type="region of interest" description="Disordered" evidence="3">
    <location>
        <begin position="66"/>
        <end position="110"/>
    </location>
</feature>
<feature type="active site" description="Acyl-thioester intermediate" evidence="2">
    <location>
        <position position="222"/>
    </location>
</feature>
<dbReference type="Pfam" id="PF04203">
    <property type="entry name" value="Sortase"/>
    <property type="match status" value="1"/>
</dbReference>
<comment type="caution">
    <text evidence="4">The sequence shown here is derived from an EMBL/GenBank/DDBJ whole genome shotgun (WGS) entry which is preliminary data.</text>
</comment>
<protein>
    <recommendedName>
        <fullName evidence="6">Sortase</fullName>
    </recommendedName>
</protein>
<dbReference type="Proteomes" id="UP000732377">
    <property type="component" value="Unassembled WGS sequence"/>
</dbReference>
<organism evidence="4 5">
    <name type="scientific">Symbiobacterium thermophilum</name>
    <dbReference type="NCBI Taxonomy" id="2734"/>
    <lineage>
        <taxon>Bacteria</taxon>
        <taxon>Bacillati</taxon>
        <taxon>Bacillota</taxon>
        <taxon>Clostridia</taxon>
        <taxon>Eubacteriales</taxon>
        <taxon>Symbiobacteriaceae</taxon>
        <taxon>Symbiobacterium</taxon>
    </lineage>
</organism>
<dbReference type="SUPFAM" id="SSF63817">
    <property type="entry name" value="Sortase"/>
    <property type="match status" value="1"/>
</dbReference>
<name>A0A953I4L5_SYMTR</name>
<sequence length="253" mass="26462">MVARYLPRALFLLGCLLVLVAGVVNGVSRREQARLMERYEREVAALAAAGGTAPGLAGLRPFAAAAPSGAPPALPEEGADTGAGLPAMETAGPEAGTAEESPDRADQAPGPEVIGILTIPKIDLTVAIAEGTDDRTLRHAVGHFAETAGPGEPGNFALVGHRGHIYGPFFLRLDQVEVGDPILVRSGGATYVYRASEIFVVEPDETWVLDPTEQAQITLITCTPKWINTHRLVVRGVLEAADLPEPVHTAGAS</sequence>
<dbReference type="NCBIfam" id="TIGR01076">
    <property type="entry name" value="sortase_fam"/>
    <property type="match status" value="1"/>
</dbReference>
<dbReference type="InterPro" id="IPR023365">
    <property type="entry name" value="Sortase_dom-sf"/>
</dbReference>
<feature type="active site" description="Proton donor/acceptor" evidence="2">
    <location>
        <position position="161"/>
    </location>
</feature>
<evidence type="ECO:0000256" key="2">
    <source>
        <dbReference type="PIRSR" id="PIRSR605754-1"/>
    </source>
</evidence>